<keyword evidence="1" id="KW-1133">Transmembrane helix</keyword>
<sequence>MTRGKATPVPAPWRRCAVGILGDDRGIAAVEFALILPIMLLLMFGMSAVVETVLTVHKIERAANSVANVVASKVTGGATSGQGGLTDLDVSEAFKAAEFLLSPLPAADLHMDIYEIQLAYTGKTGSGATANANYNYQAKVVWKASQNGLNQLQCGVPLTAGSDGPNTLPGEYLRTVGGTSEAAWQGQKDRYIIVTHVRYDYTSSFGSGPFLTRPRSWQFFRAGHSQNRSVAIPEHIQNKTSGAATTCPSMINP</sequence>
<reference evidence="2" key="1">
    <citation type="journal article" date="2023" name="Int. J. Syst. Evol. Microbiol.">
        <title>Methylocystis iwaonis sp. nov., a type II methane-oxidizing bacterium from surface soil of a rice paddy field in Japan, and emended description of the genus Methylocystis (ex Whittenbury et al. 1970) Bowman et al. 1993.</title>
        <authorList>
            <person name="Kaise H."/>
            <person name="Sawadogo J.B."/>
            <person name="Alam M.S."/>
            <person name="Ueno C."/>
            <person name="Dianou D."/>
            <person name="Shinjo R."/>
            <person name="Asakawa S."/>
        </authorList>
    </citation>
    <scope>NUCLEOTIDE SEQUENCE</scope>
    <source>
        <strain evidence="2">LMG27198</strain>
    </source>
</reference>
<evidence type="ECO:0000313" key="2">
    <source>
        <dbReference type="EMBL" id="GLI93748.1"/>
    </source>
</evidence>
<organism evidence="2 3">
    <name type="scientific">Methylocystis echinoides</name>
    <dbReference type="NCBI Taxonomy" id="29468"/>
    <lineage>
        <taxon>Bacteria</taxon>
        <taxon>Pseudomonadati</taxon>
        <taxon>Pseudomonadota</taxon>
        <taxon>Alphaproteobacteria</taxon>
        <taxon>Hyphomicrobiales</taxon>
        <taxon>Methylocystaceae</taxon>
        <taxon>Methylocystis</taxon>
    </lineage>
</organism>
<dbReference type="AlphaFoldDB" id="A0A9W6GV97"/>
<protein>
    <recommendedName>
        <fullName evidence="4">TadE family protein</fullName>
    </recommendedName>
</protein>
<keyword evidence="3" id="KW-1185">Reference proteome</keyword>
<gene>
    <name evidence="2" type="ORF">LMG27198_27400</name>
</gene>
<comment type="caution">
    <text evidence="2">The sequence shown here is derived from an EMBL/GenBank/DDBJ whole genome shotgun (WGS) entry which is preliminary data.</text>
</comment>
<evidence type="ECO:0000256" key="1">
    <source>
        <dbReference type="SAM" id="Phobius"/>
    </source>
</evidence>
<dbReference type="EMBL" id="BSEC01000001">
    <property type="protein sequence ID" value="GLI93748.1"/>
    <property type="molecule type" value="Genomic_DNA"/>
</dbReference>
<name>A0A9W6GV97_9HYPH</name>
<evidence type="ECO:0000313" key="3">
    <source>
        <dbReference type="Proteomes" id="UP001144323"/>
    </source>
</evidence>
<feature type="transmembrane region" description="Helical" evidence="1">
    <location>
        <begin position="32"/>
        <end position="54"/>
    </location>
</feature>
<proteinExistence type="predicted"/>
<keyword evidence="1" id="KW-0472">Membrane</keyword>
<accession>A0A9W6GV97</accession>
<keyword evidence="1" id="KW-0812">Transmembrane</keyword>
<dbReference type="Proteomes" id="UP001144323">
    <property type="component" value="Unassembled WGS sequence"/>
</dbReference>
<dbReference type="RefSeq" id="WP_281803744.1">
    <property type="nucleotide sequence ID" value="NZ_BSEC01000001.1"/>
</dbReference>
<evidence type="ECO:0008006" key="4">
    <source>
        <dbReference type="Google" id="ProtNLM"/>
    </source>
</evidence>